<comment type="caution">
    <text evidence="2">The sequence shown here is derived from an EMBL/GenBank/DDBJ whole genome shotgun (WGS) entry which is preliminary data.</text>
</comment>
<feature type="compositionally biased region" description="Polar residues" evidence="1">
    <location>
        <begin position="241"/>
        <end position="252"/>
    </location>
</feature>
<feature type="region of interest" description="Disordered" evidence="1">
    <location>
        <begin position="1"/>
        <end position="23"/>
    </location>
</feature>
<feature type="region of interest" description="Disordered" evidence="1">
    <location>
        <begin position="206"/>
        <end position="256"/>
    </location>
</feature>
<name>A0A814XMR6_ADIRI</name>
<accession>A0A814XMR6</accession>
<evidence type="ECO:0000313" key="2">
    <source>
        <dbReference type="EMBL" id="CAF1213644.1"/>
    </source>
</evidence>
<gene>
    <name evidence="2" type="ORF">EDS130_LOCUS26020</name>
</gene>
<feature type="compositionally biased region" description="Polar residues" evidence="1">
    <location>
        <begin position="11"/>
        <end position="23"/>
    </location>
</feature>
<evidence type="ECO:0000256" key="1">
    <source>
        <dbReference type="SAM" id="MobiDB-lite"/>
    </source>
</evidence>
<dbReference type="OrthoDB" id="10044013at2759"/>
<dbReference type="AlphaFoldDB" id="A0A814XMR6"/>
<evidence type="ECO:0000313" key="3">
    <source>
        <dbReference type="Proteomes" id="UP000663852"/>
    </source>
</evidence>
<protein>
    <submittedName>
        <fullName evidence="2">Uncharacterized protein</fullName>
    </submittedName>
</protein>
<organism evidence="2 3">
    <name type="scientific">Adineta ricciae</name>
    <name type="common">Rotifer</name>
    <dbReference type="NCBI Taxonomy" id="249248"/>
    <lineage>
        <taxon>Eukaryota</taxon>
        <taxon>Metazoa</taxon>
        <taxon>Spiralia</taxon>
        <taxon>Gnathifera</taxon>
        <taxon>Rotifera</taxon>
        <taxon>Eurotatoria</taxon>
        <taxon>Bdelloidea</taxon>
        <taxon>Adinetida</taxon>
        <taxon>Adinetidae</taxon>
        <taxon>Adineta</taxon>
    </lineage>
</organism>
<proteinExistence type="predicted"/>
<sequence length="401" mass="45532">MKPKLAKRSVPNKNTQQRSFPTQTKLVPIPHVENHISSSSNANDVCTETYHSDSSTLCLKPNVPLRTERLLKRDLLRCSNQRPSFLGLQTLQPPRIHPGSQPIHSIVPTPLHHANSKRSSSLSDNPQTLQATIDRIGPWPDVSINYIRSQGNDPLQPLKNFRHAKNPYSLSTKYYSTLSDHHTKFKFHPSKRSYIEDYRKQKGYLLSSHPRLQRKSLSTSSLGRIKHLDNGDDEDDDQVSIHGTVSGPSGSFTARDHSEFSTTNLSIHSRGISKSVDDIVHHINNDHSSSNSHLPSIPLRNNQQFRTLRRDQQQLAFLPAINPPAYQYVNSINSIEPSYNDHRKLHNPSKVYFIDGRQQKSENEIATRAQGYFELRTTGSPIMPEKDRVAAVVIYQLARRT</sequence>
<dbReference type="EMBL" id="CAJNOJ010000156">
    <property type="protein sequence ID" value="CAF1213644.1"/>
    <property type="molecule type" value="Genomic_DNA"/>
</dbReference>
<dbReference type="Proteomes" id="UP000663852">
    <property type="component" value="Unassembled WGS sequence"/>
</dbReference>
<reference evidence="2" key="1">
    <citation type="submission" date="2021-02" db="EMBL/GenBank/DDBJ databases">
        <authorList>
            <person name="Nowell W R."/>
        </authorList>
    </citation>
    <scope>NUCLEOTIDE SEQUENCE</scope>
</reference>